<evidence type="ECO:0000313" key="14">
    <source>
        <dbReference type="RefSeq" id="XP_015183255.1"/>
    </source>
</evidence>
<evidence type="ECO:0000259" key="10">
    <source>
        <dbReference type="PROSITE" id="PS50103"/>
    </source>
</evidence>
<evidence type="ECO:0000313" key="12">
    <source>
        <dbReference type="RefSeq" id="XP_015183237.1"/>
    </source>
</evidence>
<keyword evidence="4 9" id="KW-0862">Zinc</keyword>
<dbReference type="InterPro" id="IPR051767">
    <property type="entry name" value="Nucleoporin_NUP42"/>
</dbReference>
<protein>
    <recommendedName>
        <fullName evidence="7">Nucleoporin NUP42</fullName>
    </recommendedName>
    <alternativeName>
        <fullName evidence="8">Nucleoporin-like protein 2</fullName>
    </alternativeName>
</protein>
<dbReference type="RefSeq" id="XP_015183263.1">
    <property type="nucleotide sequence ID" value="XM_015327777.1"/>
</dbReference>
<gene>
    <name evidence="12 13 14 15 16" type="primary">LOC107069982</name>
</gene>
<evidence type="ECO:0000256" key="5">
    <source>
        <dbReference type="ARBA" id="ARBA00023242"/>
    </source>
</evidence>
<name>A0ABM1IST5_POLDO</name>
<reference evidence="12 13" key="1">
    <citation type="submission" date="2025-05" db="UniProtKB">
        <authorList>
            <consortium name="RefSeq"/>
        </authorList>
    </citation>
    <scope>IDENTIFICATION</scope>
    <source>
        <tissue evidence="12 13">Whole body</tissue>
    </source>
</reference>
<evidence type="ECO:0000313" key="11">
    <source>
        <dbReference type="Proteomes" id="UP000694924"/>
    </source>
</evidence>
<dbReference type="InterPro" id="IPR000571">
    <property type="entry name" value="Znf_CCCH"/>
</dbReference>
<dbReference type="SUPFAM" id="SSF90229">
    <property type="entry name" value="CCCH zinc finger"/>
    <property type="match status" value="1"/>
</dbReference>
<feature type="domain" description="C3H1-type" evidence="10">
    <location>
        <begin position="1"/>
        <end position="26"/>
    </location>
</feature>
<dbReference type="GeneID" id="107069982"/>
<dbReference type="RefSeq" id="XP_015183245.1">
    <property type="nucleotide sequence ID" value="XM_015327759.1"/>
</dbReference>
<evidence type="ECO:0000256" key="9">
    <source>
        <dbReference type="PROSITE-ProRule" id="PRU00723"/>
    </source>
</evidence>
<keyword evidence="5" id="KW-0539">Nucleus</keyword>
<dbReference type="PANTHER" id="PTHR46527">
    <property type="entry name" value="NUCLEOPORIN-LIKE PROTEIN 2"/>
    <property type="match status" value="1"/>
</dbReference>
<evidence type="ECO:0000256" key="7">
    <source>
        <dbReference type="ARBA" id="ARBA00039886"/>
    </source>
</evidence>
<keyword evidence="2 9" id="KW-0479">Metal-binding</keyword>
<evidence type="ECO:0000256" key="8">
    <source>
        <dbReference type="ARBA" id="ARBA00042384"/>
    </source>
</evidence>
<dbReference type="Proteomes" id="UP000694924">
    <property type="component" value="Unplaced"/>
</dbReference>
<dbReference type="RefSeq" id="XP_015183272.1">
    <property type="nucleotide sequence ID" value="XM_015327786.1"/>
</dbReference>
<dbReference type="PROSITE" id="PS50103">
    <property type="entry name" value="ZF_C3H1"/>
    <property type="match status" value="1"/>
</dbReference>
<proteinExistence type="predicted"/>
<evidence type="ECO:0000256" key="6">
    <source>
        <dbReference type="ARBA" id="ARBA00037262"/>
    </source>
</evidence>
<evidence type="ECO:0000313" key="15">
    <source>
        <dbReference type="RefSeq" id="XP_015183263.1"/>
    </source>
</evidence>
<evidence type="ECO:0000256" key="1">
    <source>
        <dbReference type="ARBA" id="ARBA00004335"/>
    </source>
</evidence>
<sequence length="622" mass="66419">MMPACKFYRQGNCRNGQYCQYEHYNGFVNVNNVNDENKTAVVIAREVLCAEMGGQWLLSCFAPFRDRPTIPGMDDVSPEEVRWEMYQAQKNGVVEQAKLRFQQLCQDMQAKREALKYPTEETLEMLKKLLGNRFNNGTSDMSNFSFANSQMLTNVFGTETFVNQNNTFGQGFGSVNNNPSPFTRTSNSASLFGASSTFGNNALTFPNVTNSNSVFGGTTNTPVFGNGQNNQTFGTVALENNSIFGGATSQAVFGQPSNFGTTTQTTNVFARPSTSQTTTSVFDSGTVVPSSSLFYTPQSNTSLFGENKPSTNGPFGESSAIQTSNSIFGGSTTSSGNMSTNSTSIFGQPKTTTVFGGAPAFGANAGSFTNNSSPSIFGGQTFNKDTQVPSDNIFGKFIASSNFVPASQGNNVFNVTKTTSNVGNFGVSQNALAVMPATNTASFASAATTTHYGTVNSQTDTKNTTYTIARPTFGITSTTNPLSNTVVSSAMPFGATTGTSFNGNTNITSSPFIVPTFGGFTSSFMQTSTTATTTTTNPFISKQTNSPFNGAAHNQIGTVNESLVANQSNEKSLFSFAQKNTPTDDTTYSEELQLTDDEKSIYLANEFIVGKIPLKPPSKNMI</sequence>
<comment type="subcellular location">
    <subcellularLocation>
        <location evidence="1">Nucleus membrane</location>
        <topology evidence="1">Peripheral membrane protein</topology>
        <orientation evidence="1">Cytoplasmic side</orientation>
    </subcellularLocation>
</comment>
<evidence type="ECO:0000313" key="13">
    <source>
        <dbReference type="RefSeq" id="XP_015183245.1"/>
    </source>
</evidence>
<evidence type="ECO:0000256" key="2">
    <source>
        <dbReference type="ARBA" id="ARBA00022723"/>
    </source>
</evidence>
<dbReference type="RefSeq" id="XP_015183237.1">
    <property type="nucleotide sequence ID" value="XM_015327751.1"/>
</dbReference>
<evidence type="ECO:0000256" key="3">
    <source>
        <dbReference type="ARBA" id="ARBA00022771"/>
    </source>
</evidence>
<comment type="function">
    <text evidence="6">Required for the export of mRNAs containing poly(A) tails from the nucleus into the cytoplasm.</text>
</comment>
<accession>A0ABM1IST5</accession>
<evidence type="ECO:0000313" key="16">
    <source>
        <dbReference type="RefSeq" id="XP_015183272.1"/>
    </source>
</evidence>
<dbReference type="InterPro" id="IPR036855">
    <property type="entry name" value="Znf_CCCH_sf"/>
</dbReference>
<dbReference type="RefSeq" id="XP_015183255.1">
    <property type="nucleotide sequence ID" value="XM_015327769.1"/>
</dbReference>
<dbReference type="PANTHER" id="PTHR46527:SF1">
    <property type="entry name" value="NUCLEOPORIN NUP42"/>
    <property type="match status" value="1"/>
</dbReference>
<organism evidence="11 16">
    <name type="scientific">Polistes dominula</name>
    <name type="common">European paper wasp</name>
    <name type="synonym">Vespa dominula</name>
    <dbReference type="NCBI Taxonomy" id="743375"/>
    <lineage>
        <taxon>Eukaryota</taxon>
        <taxon>Metazoa</taxon>
        <taxon>Ecdysozoa</taxon>
        <taxon>Arthropoda</taxon>
        <taxon>Hexapoda</taxon>
        <taxon>Insecta</taxon>
        <taxon>Pterygota</taxon>
        <taxon>Neoptera</taxon>
        <taxon>Endopterygota</taxon>
        <taxon>Hymenoptera</taxon>
        <taxon>Apocrita</taxon>
        <taxon>Aculeata</taxon>
        <taxon>Vespoidea</taxon>
        <taxon>Vespidae</taxon>
        <taxon>Polistinae</taxon>
        <taxon>Polistini</taxon>
        <taxon>Polistes</taxon>
    </lineage>
</organism>
<feature type="zinc finger region" description="C3H1-type" evidence="9">
    <location>
        <begin position="1"/>
        <end position="26"/>
    </location>
</feature>
<keyword evidence="3 9" id="KW-0863">Zinc-finger</keyword>
<evidence type="ECO:0000256" key="4">
    <source>
        <dbReference type="ARBA" id="ARBA00022833"/>
    </source>
</evidence>
<keyword evidence="11" id="KW-1185">Reference proteome</keyword>